<dbReference type="RefSeq" id="XP_009171471.1">
    <property type="nucleotide sequence ID" value="XM_009173207.1"/>
</dbReference>
<evidence type="ECO:0000256" key="1">
    <source>
        <dbReference type="SAM" id="MobiDB-lite"/>
    </source>
</evidence>
<dbReference type="KEGG" id="ovi:T265_07634"/>
<reference evidence="3 4" key="1">
    <citation type="submission" date="2013-11" db="EMBL/GenBank/DDBJ databases">
        <title>Opisthorchis viverrini - life in the bile duct.</title>
        <authorList>
            <person name="Young N.D."/>
            <person name="Nagarajan N."/>
            <person name="Lin S.J."/>
            <person name="Korhonen P.K."/>
            <person name="Jex A.R."/>
            <person name="Hall R.S."/>
            <person name="Safavi-Hemami H."/>
            <person name="Kaewkong W."/>
            <person name="Bertrand D."/>
            <person name="Gao S."/>
            <person name="Seet Q."/>
            <person name="Wongkham S."/>
            <person name="Teh B.T."/>
            <person name="Wongkham C."/>
            <person name="Intapan P.M."/>
            <person name="Maleewong W."/>
            <person name="Yang X."/>
            <person name="Hu M."/>
            <person name="Wang Z."/>
            <person name="Hofmann A."/>
            <person name="Sternberg P.W."/>
            <person name="Tan P."/>
            <person name="Wang J."/>
            <person name="Gasser R.B."/>
        </authorList>
    </citation>
    <scope>NUCLEOTIDE SEQUENCE [LARGE SCALE GENOMIC DNA]</scope>
</reference>
<gene>
    <name evidence="3" type="ORF">T265_07634</name>
</gene>
<name>A0A074ZC69_OPIVI</name>
<keyword evidence="2" id="KW-0732">Signal</keyword>
<feature type="region of interest" description="Disordered" evidence="1">
    <location>
        <begin position="144"/>
        <end position="186"/>
    </location>
</feature>
<dbReference type="CTD" id="20321813"/>
<proteinExistence type="predicted"/>
<evidence type="ECO:0000313" key="4">
    <source>
        <dbReference type="Proteomes" id="UP000054324"/>
    </source>
</evidence>
<dbReference type="AlphaFoldDB" id="A0A074ZC69"/>
<accession>A0A074ZC69</accession>
<dbReference type="EMBL" id="KL596798">
    <property type="protein sequence ID" value="KER24743.1"/>
    <property type="molecule type" value="Genomic_DNA"/>
</dbReference>
<protein>
    <submittedName>
        <fullName evidence="3">Uncharacterized protein</fullName>
    </submittedName>
</protein>
<feature type="signal peptide" evidence="2">
    <location>
        <begin position="1"/>
        <end position="22"/>
    </location>
</feature>
<sequence length="259" mass="27989">MFLPAMNLRLVVLGLGYGLVGASTAPIGETVPLTGLSSGISVGSLIESSIIKLRLSNAKFTGRLVTVTLLRKRRRVAFSANALIVFTPAYSSNVGGSSSNTGSYISMADNAPGLTIIRLSERITPVSSSRSKCGCYEISGTSEKPTTTYRRKKGRKHSSSRAWIMSPPLDCRGQETDQLPPDRQSAEVPEQPIFRLFLSTFGQPDQKHIPTSLLKNKTRPSYVPTTTFVPSHAKVAHVIMVLGPKFRETPLAAVEDVVT</sequence>
<organism evidence="3 4">
    <name type="scientific">Opisthorchis viverrini</name>
    <name type="common">Southeast Asian liver fluke</name>
    <dbReference type="NCBI Taxonomy" id="6198"/>
    <lineage>
        <taxon>Eukaryota</taxon>
        <taxon>Metazoa</taxon>
        <taxon>Spiralia</taxon>
        <taxon>Lophotrochozoa</taxon>
        <taxon>Platyhelminthes</taxon>
        <taxon>Trematoda</taxon>
        <taxon>Digenea</taxon>
        <taxon>Opisthorchiida</taxon>
        <taxon>Opisthorchiata</taxon>
        <taxon>Opisthorchiidae</taxon>
        <taxon>Opisthorchis</taxon>
    </lineage>
</organism>
<evidence type="ECO:0000256" key="2">
    <source>
        <dbReference type="SAM" id="SignalP"/>
    </source>
</evidence>
<dbReference type="GeneID" id="20321813"/>
<feature type="chain" id="PRO_5001705037" evidence="2">
    <location>
        <begin position="23"/>
        <end position="259"/>
    </location>
</feature>
<keyword evidence="4" id="KW-1185">Reference proteome</keyword>
<feature type="compositionally biased region" description="Basic residues" evidence="1">
    <location>
        <begin position="149"/>
        <end position="159"/>
    </location>
</feature>
<evidence type="ECO:0000313" key="3">
    <source>
        <dbReference type="EMBL" id="KER24743.1"/>
    </source>
</evidence>
<dbReference type="Proteomes" id="UP000054324">
    <property type="component" value="Unassembled WGS sequence"/>
</dbReference>